<dbReference type="PANTHER" id="PTHR42696">
    <property type="entry name" value="ASPARTATE AMMONIA-LYASE"/>
    <property type="match status" value="1"/>
</dbReference>
<proteinExistence type="inferred from homology"/>
<dbReference type="FunFam" id="1.20.200.10:FF:000001">
    <property type="entry name" value="Fumarate hydratase, mitochondrial"/>
    <property type="match status" value="1"/>
</dbReference>
<dbReference type="GO" id="GO:0006106">
    <property type="term" value="P:fumarate metabolic process"/>
    <property type="evidence" value="ECO:0007669"/>
    <property type="project" value="InterPro"/>
</dbReference>
<dbReference type="PRINTS" id="PR00149">
    <property type="entry name" value="FUMRATELYASE"/>
</dbReference>
<accession>A0A381Y332</accession>
<dbReference type="InterPro" id="IPR022761">
    <property type="entry name" value="Fumarate_lyase_N"/>
</dbReference>
<protein>
    <recommendedName>
        <fullName evidence="2">fumarate hydratase</fullName>
        <ecNumber evidence="2">4.2.1.2</ecNumber>
    </recommendedName>
</protein>
<dbReference type="InterPro" id="IPR051546">
    <property type="entry name" value="Aspartate_Ammonia-Lyase"/>
</dbReference>
<feature type="domain" description="Fumarase C C-terminal" evidence="5">
    <location>
        <begin position="403"/>
        <end position="456"/>
    </location>
</feature>
<dbReference type="PROSITE" id="PS00163">
    <property type="entry name" value="FUMARATE_LYASES"/>
    <property type="match status" value="1"/>
</dbReference>
<feature type="domain" description="Fumarate lyase N-terminal" evidence="4">
    <location>
        <begin position="14"/>
        <end position="337"/>
    </location>
</feature>
<dbReference type="SUPFAM" id="SSF48557">
    <property type="entry name" value="L-aspartase-like"/>
    <property type="match status" value="1"/>
</dbReference>
<dbReference type="Pfam" id="PF00206">
    <property type="entry name" value="Lyase_1"/>
    <property type="match status" value="1"/>
</dbReference>
<keyword evidence="3" id="KW-0456">Lyase</keyword>
<dbReference type="Pfam" id="PF10415">
    <property type="entry name" value="FumaraseC_C"/>
    <property type="match status" value="1"/>
</dbReference>
<dbReference type="InterPro" id="IPR008948">
    <property type="entry name" value="L-Aspartase-like"/>
</dbReference>
<evidence type="ECO:0000256" key="2">
    <source>
        <dbReference type="ARBA" id="ARBA00012921"/>
    </source>
</evidence>
<dbReference type="GO" id="GO:0006531">
    <property type="term" value="P:aspartate metabolic process"/>
    <property type="evidence" value="ECO:0007669"/>
    <property type="project" value="TreeGrafter"/>
</dbReference>
<reference evidence="6" key="1">
    <citation type="submission" date="2018-05" db="EMBL/GenBank/DDBJ databases">
        <authorList>
            <person name="Lanie J.A."/>
            <person name="Ng W.-L."/>
            <person name="Kazmierczak K.M."/>
            <person name="Andrzejewski T.M."/>
            <person name="Davidsen T.M."/>
            <person name="Wayne K.J."/>
            <person name="Tettelin H."/>
            <person name="Glass J.I."/>
            <person name="Rusch D."/>
            <person name="Podicherti R."/>
            <person name="Tsui H.-C.T."/>
            <person name="Winkler M.E."/>
        </authorList>
    </citation>
    <scope>NUCLEOTIDE SEQUENCE</scope>
</reference>
<dbReference type="GO" id="GO:0005829">
    <property type="term" value="C:cytosol"/>
    <property type="evidence" value="ECO:0007669"/>
    <property type="project" value="TreeGrafter"/>
</dbReference>
<evidence type="ECO:0000256" key="3">
    <source>
        <dbReference type="ARBA" id="ARBA00023239"/>
    </source>
</evidence>
<dbReference type="InterPro" id="IPR000362">
    <property type="entry name" value="Fumarate_lyase_fam"/>
</dbReference>
<dbReference type="InterPro" id="IPR018951">
    <property type="entry name" value="Fumarase_C_C"/>
</dbReference>
<dbReference type="AlphaFoldDB" id="A0A381Y332"/>
<name>A0A381Y332_9ZZZZ</name>
<dbReference type="FunFam" id="1.10.275.10:FF:000001">
    <property type="entry name" value="Fumarate hydratase, mitochondrial"/>
    <property type="match status" value="1"/>
</dbReference>
<evidence type="ECO:0000259" key="4">
    <source>
        <dbReference type="Pfam" id="PF00206"/>
    </source>
</evidence>
<dbReference type="EC" id="4.2.1.2" evidence="2"/>
<dbReference type="InterPro" id="IPR005677">
    <property type="entry name" value="Fum_hydII"/>
</dbReference>
<evidence type="ECO:0000313" key="6">
    <source>
        <dbReference type="EMBL" id="SVA71092.1"/>
    </source>
</evidence>
<gene>
    <name evidence="6" type="ORF">METZ01_LOCUS123946</name>
</gene>
<dbReference type="GO" id="GO:0006099">
    <property type="term" value="P:tricarboxylic acid cycle"/>
    <property type="evidence" value="ECO:0007669"/>
    <property type="project" value="InterPro"/>
</dbReference>
<dbReference type="GO" id="GO:0008797">
    <property type="term" value="F:aspartate ammonia-lyase activity"/>
    <property type="evidence" value="ECO:0007669"/>
    <property type="project" value="TreeGrafter"/>
</dbReference>
<dbReference type="FunFam" id="1.10.40.30:FF:000002">
    <property type="entry name" value="Fumarate hydratase class II"/>
    <property type="match status" value="1"/>
</dbReference>
<dbReference type="Gene3D" id="1.10.275.10">
    <property type="entry name" value="Fumarase/aspartase (N-terminal domain)"/>
    <property type="match status" value="1"/>
</dbReference>
<evidence type="ECO:0000259" key="5">
    <source>
        <dbReference type="Pfam" id="PF10415"/>
    </source>
</evidence>
<dbReference type="Gene3D" id="1.20.200.10">
    <property type="entry name" value="Fumarase/aspartase (Central domain)"/>
    <property type="match status" value="1"/>
</dbReference>
<dbReference type="InterPro" id="IPR024083">
    <property type="entry name" value="Fumarase/histidase_N"/>
</dbReference>
<dbReference type="GO" id="GO:0004333">
    <property type="term" value="F:fumarate hydratase activity"/>
    <property type="evidence" value="ECO:0007669"/>
    <property type="project" value="UniProtKB-EC"/>
</dbReference>
<dbReference type="HAMAP" id="MF_00743">
    <property type="entry name" value="FumaraseC"/>
    <property type="match status" value="1"/>
</dbReference>
<dbReference type="PANTHER" id="PTHR42696:SF2">
    <property type="entry name" value="ASPARTATE AMMONIA-LYASE"/>
    <property type="match status" value="1"/>
</dbReference>
<sequence length="459" mass="49579">MADKDFRIEKDSMGELKVPSENKWGSQTQRAVENFQISGHKMPAEFIQSLALLKWSLASANAELGLLSPEKAEAIKNNALKISNGDFGDEFPVDVFQTGSGTSTNMNMNEVIANLSSNAEIDIHPNDDVNFGQSSNDVIPSSINISAAIYLDKYLLKAVAHLEKTINIKADELRSVAKTGRTHLMDAMPITMAQEMGAWSSQIKDVIAQYKFTSEKIQQLAIGGTAVGTGINAHPDLSTKVCDLLNSQTGLNFRSAENFFQAISAQDSSLLLSATNRSLAVALTKISNDLRWMNSGPIGGLGEITLPALQPGSSMMPGKVNPVIPESVSMAASQVFGFDTTINHAAQSGNFQLNVMLPLIAYNLIESMTLLTNACLALADKAIQGFEVNLDNLNAVLNNNPILATALNSTVGYETGAKIVKKAYEEKRTIIDVASELTDLDEETLRDILDPLKLTQNKQ</sequence>
<evidence type="ECO:0000256" key="1">
    <source>
        <dbReference type="ARBA" id="ARBA00009084"/>
    </source>
</evidence>
<dbReference type="EMBL" id="UINC01017220">
    <property type="protein sequence ID" value="SVA71092.1"/>
    <property type="molecule type" value="Genomic_DNA"/>
</dbReference>
<dbReference type="Gene3D" id="1.10.40.30">
    <property type="entry name" value="Fumarase/aspartase (C-terminal domain)"/>
    <property type="match status" value="1"/>
</dbReference>
<comment type="similarity">
    <text evidence="1">Belongs to the class-II fumarase/aspartase family. Fumarase subfamily.</text>
</comment>
<dbReference type="InterPro" id="IPR020557">
    <property type="entry name" value="Fumarate_lyase_CS"/>
</dbReference>
<organism evidence="6">
    <name type="scientific">marine metagenome</name>
    <dbReference type="NCBI Taxonomy" id="408172"/>
    <lineage>
        <taxon>unclassified sequences</taxon>
        <taxon>metagenomes</taxon>
        <taxon>ecological metagenomes</taxon>
    </lineage>
</organism>